<gene>
    <name evidence="1" type="ORF">CgunFtcFv8_011035</name>
</gene>
<dbReference type="Proteomes" id="UP001331515">
    <property type="component" value="Unassembled WGS sequence"/>
</dbReference>
<dbReference type="EMBL" id="JAURVH010001517">
    <property type="protein sequence ID" value="KAK5929834.1"/>
    <property type="molecule type" value="Genomic_DNA"/>
</dbReference>
<proteinExistence type="predicted"/>
<reference evidence="1 2" key="1">
    <citation type="journal article" date="2023" name="Mol. Biol. Evol.">
        <title>Genomics of Secondarily Temperate Adaptation in the Only Non-Antarctic Icefish.</title>
        <authorList>
            <person name="Rivera-Colon A.G."/>
            <person name="Rayamajhi N."/>
            <person name="Minhas B.F."/>
            <person name="Madrigal G."/>
            <person name="Bilyk K.T."/>
            <person name="Yoon V."/>
            <person name="Hune M."/>
            <person name="Gregory S."/>
            <person name="Cheng C.H.C."/>
            <person name="Catchen J.M."/>
        </authorList>
    </citation>
    <scope>NUCLEOTIDE SEQUENCE [LARGE SCALE GENOMIC DNA]</scope>
    <source>
        <tissue evidence="1">White muscle</tissue>
    </source>
</reference>
<comment type="caution">
    <text evidence="1">The sequence shown here is derived from an EMBL/GenBank/DDBJ whole genome shotgun (WGS) entry which is preliminary data.</text>
</comment>
<dbReference type="AlphaFoldDB" id="A0AAN8DWW5"/>
<protein>
    <submittedName>
        <fullName evidence="1">Uncharacterized protein</fullName>
    </submittedName>
</protein>
<evidence type="ECO:0000313" key="2">
    <source>
        <dbReference type="Proteomes" id="UP001331515"/>
    </source>
</evidence>
<organism evidence="1 2">
    <name type="scientific">Champsocephalus gunnari</name>
    <name type="common">Mackerel icefish</name>
    <dbReference type="NCBI Taxonomy" id="52237"/>
    <lineage>
        <taxon>Eukaryota</taxon>
        <taxon>Metazoa</taxon>
        <taxon>Chordata</taxon>
        <taxon>Craniata</taxon>
        <taxon>Vertebrata</taxon>
        <taxon>Euteleostomi</taxon>
        <taxon>Actinopterygii</taxon>
        <taxon>Neopterygii</taxon>
        <taxon>Teleostei</taxon>
        <taxon>Neoteleostei</taxon>
        <taxon>Acanthomorphata</taxon>
        <taxon>Eupercaria</taxon>
        <taxon>Perciformes</taxon>
        <taxon>Notothenioidei</taxon>
        <taxon>Channichthyidae</taxon>
        <taxon>Champsocephalus</taxon>
    </lineage>
</organism>
<keyword evidence="2" id="KW-1185">Reference proteome</keyword>
<name>A0AAN8DWW5_CHAGU</name>
<evidence type="ECO:0000313" key="1">
    <source>
        <dbReference type="EMBL" id="KAK5929834.1"/>
    </source>
</evidence>
<sequence>MRSTSGPYLQSAGLPLGEFVGCGAPAADSPQVGEAEVLQVLRQSLSCPRLDAADRPVCSARATVHSSTSAQLLSKKSLKTNWSVANFSASFKHVSVFEPSESYKCLSSN</sequence>
<accession>A0AAN8DWW5</accession>